<comment type="caution">
    <text evidence="2">The sequence shown here is derived from an EMBL/GenBank/DDBJ whole genome shotgun (WGS) entry which is preliminary data.</text>
</comment>
<protein>
    <submittedName>
        <fullName evidence="2">Uncharacterized protein</fullName>
    </submittedName>
</protein>
<evidence type="ECO:0000313" key="3">
    <source>
        <dbReference type="Proteomes" id="UP000663840"/>
    </source>
</evidence>
<sequence>MATVLHSWLNEAQESSRYDSVAAKYGLVVDTPSGMSQTGQNALRFLRSLSEHSPTFFEDQARLLSPPTPGLLASSPIPTTTSPPSSVLATPVVPMSGPQRVQPRRQPSASSRAHLRDFDEALFSLDMPPTDDPLFVPNPNHLNHHHRHHQQRARPYPALPRIHPHPDLAPLGGSYFPPPPDPSPGLGLGLSPWDKHPAHYYQGYASPPLAFSSPQTPDAAFAYTPIHAQSQSPFVASPQPESEPESSEMEIHSLGGDEDRARMSALMYGSMRARAVVAANETDTQGW</sequence>
<feature type="region of interest" description="Disordered" evidence="1">
    <location>
        <begin position="230"/>
        <end position="253"/>
    </location>
</feature>
<evidence type="ECO:0000313" key="2">
    <source>
        <dbReference type="EMBL" id="CAE6475872.1"/>
    </source>
</evidence>
<dbReference type="EMBL" id="CAJMWR010003949">
    <property type="protein sequence ID" value="CAE6475872.1"/>
    <property type="molecule type" value="Genomic_DNA"/>
</dbReference>
<feature type="region of interest" description="Disordered" evidence="1">
    <location>
        <begin position="61"/>
        <end position="112"/>
    </location>
</feature>
<dbReference type="Proteomes" id="UP000663840">
    <property type="component" value="Unassembled WGS sequence"/>
</dbReference>
<evidence type="ECO:0000256" key="1">
    <source>
        <dbReference type="SAM" id="MobiDB-lite"/>
    </source>
</evidence>
<organism evidence="2 3">
    <name type="scientific">Rhizoctonia solani</name>
    <dbReference type="NCBI Taxonomy" id="456999"/>
    <lineage>
        <taxon>Eukaryota</taxon>
        <taxon>Fungi</taxon>
        <taxon>Dikarya</taxon>
        <taxon>Basidiomycota</taxon>
        <taxon>Agaricomycotina</taxon>
        <taxon>Agaricomycetes</taxon>
        <taxon>Cantharellales</taxon>
        <taxon>Ceratobasidiaceae</taxon>
        <taxon>Rhizoctonia</taxon>
    </lineage>
</organism>
<feature type="compositionally biased region" description="Low complexity" evidence="1">
    <location>
        <begin position="71"/>
        <end position="94"/>
    </location>
</feature>
<dbReference type="AlphaFoldDB" id="A0A8H3GVY9"/>
<gene>
    <name evidence="2" type="ORF">RDB_LOCUS124190</name>
</gene>
<reference evidence="2" key="1">
    <citation type="submission" date="2021-01" db="EMBL/GenBank/DDBJ databases">
        <authorList>
            <person name="Kaushik A."/>
        </authorList>
    </citation>
    <scope>NUCLEOTIDE SEQUENCE</scope>
    <source>
        <strain evidence="2">AG1-1A</strain>
    </source>
</reference>
<proteinExistence type="predicted"/>
<name>A0A8H3GVY9_9AGAM</name>
<accession>A0A8H3GVY9</accession>